<evidence type="ECO:0000313" key="2">
    <source>
        <dbReference type="EMBL" id="QSW85046.1"/>
    </source>
</evidence>
<proteinExistence type="predicted"/>
<dbReference type="RefSeq" id="WP_207270256.1">
    <property type="nucleotide sequence ID" value="NZ_CP071463.1"/>
</dbReference>
<dbReference type="EMBL" id="CP071463">
    <property type="protein sequence ID" value="QSW85046.1"/>
    <property type="molecule type" value="Genomic_DNA"/>
</dbReference>
<dbReference type="KEGG" id="hlo:J0X27_16610"/>
<keyword evidence="3" id="KW-1185">Reference proteome</keyword>
<accession>A0A8A2U8V9</accession>
<dbReference type="GeneID" id="63185400"/>
<sequence length="121" mass="13684">MVTLETNSERTNGITMVRVTVTNTRSTPQTVRLQLLLDGPVWPPRHDGLVDPHWNDDDRWEATVRPGRCRGIGFASPAEPTDPLVEVVSSERHEGEKTRPAAVLGELDRWQPTNEVLEHER</sequence>
<dbReference type="AlphaFoldDB" id="A0A8A2U8V9"/>
<evidence type="ECO:0000313" key="3">
    <source>
        <dbReference type="Proteomes" id="UP000663191"/>
    </source>
</evidence>
<protein>
    <submittedName>
        <fullName evidence="2">Uncharacterized protein</fullName>
    </submittedName>
</protein>
<reference evidence="2 3" key="1">
    <citation type="journal article" date="2006" name="Int. J. Syst. Evol. Microbiol.">
        <title>Haloterrigena longa sp. nov. and Haloterrigena limicola sp. nov., extremely halophilic archaea isolated from a salt lake.</title>
        <authorList>
            <person name="Cui H.L."/>
            <person name="Tohty D."/>
            <person name="Zhou P.J."/>
            <person name="Liu S.J."/>
        </authorList>
    </citation>
    <scope>NUCLEOTIDE SEQUENCE [LARGE SCALE GENOMIC DNA]</scope>
    <source>
        <strain evidence="2 3">ABH32</strain>
    </source>
</reference>
<name>A0A8A2U8V9_9EURY</name>
<feature type="compositionally biased region" description="Basic and acidic residues" evidence="1">
    <location>
        <begin position="89"/>
        <end position="99"/>
    </location>
</feature>
<gene>
    <name evidence="2" type="ORF">J0X27_16610</name>
</gene>
<feature type="region of interest" description="Disordered" evidence="1">
    <location>
        <begin position="88"/>
        <end position="121"/>
    </location>
</feature>
<evidence type="ECO:0000256" key="1">
    <source>
        <dbReference type="SAM" id="MobiDB-lite"/>
    </source>
</evidence>
<dbReference type="OrthoDB" id="193731at2157"/>
<dbReference type="InterPro" id="IPR057179">
    <property type="entry name" value="DUF7857"/>
</dbReference>
<dbReference type="Pfam" id="PF25256">
    <property type="entry name" value="DUF7857"/>
    <property type="match status" value="1"/>
</dbReference>
<organism evidence="2 3">
    <name type="scientific">Natrinema longum</name>
    <dbReference type="NCBI Taxonomy" id="370324"/>
    <lineage>
        <taxon>Archaea</taxon>
        <taxon>Methanobacteriati</taxon>
        <taxon>Methanobacteriota</taxon>
        <taxon>Stenosarchaea group</taxon>
        <taxon>Halobacteria</taxon>
        <taxon>Halobacteriales</taxon>
        <taxon>Natrialbaceae</taxon>
        <taxon>Natrinema</taxon>
    </lineage>
</organism>
<dbReference type="Proteomes" id="UP000663191">
    <property type="component" value="Chromosome"/>
</dbReference>